<evidence type="ECO:0000313" key="4">
    <source>
        <dbReference type="EMBL" id="EOD43892.1"/>
    </source>
</evidence>
<dbReference type="OrthoDB" id="6509975at2759"/>
<dbReference type="InterPro" id="IPR021514">
    <property type="entry name" value="DUF3176"/>
</dbReference>
<evidence type="ECO:0000313" key="5">
    <source>
        <dbReference type="Proteomes" id="UP000013521"/>
    </source>
</evidence>
<evidence type="ECO:0000256" key="2">
    <source>
        <dbReference type="ARBA" id="ARBA00012632"/>
    </source>
</evidence>
<dbReference type="Pfam" id="PF11374">
    <property type="entry name" value="DUF3176"/>
    <property type="match status" value="1"/>
</dbReference>
<keyword evidence="3" id="KW-1133">Transmembrane helix</keyword>
<evidence type="ECO:0000256" key="1">
    <source>
        <dbReference type="ARBA" id="ARBA00005375"/>
    </source>
</evidence>
<dbReference type="GO" id="GO:0016158">
    <property type="term" value="F:inositol hexakisphosphate 3-phosphatase activity"/>
    <property type="evidence" value="ECO:0007669"/>
    <property type="project" value="UniProtKB-EC"/>
</dbReference>
<accession>R1E8Z9</accession>
<name>R1E8Z9_BOTPV</name>
<gene>
    <name evidence="4" type="ORF">UCRNP2_9401</name>
</gene>
<organism evidence="4 5">
    <name type="scientific">Botryosphaeria parva (strain UCR-NP2)</name>
    <name type="common">Grapevine canker fungus</name>
    <name type="synonym">Neofusicoccum parvum</name>
    <dbReference type="NCBI Taxonomy" id="1287680"/>
    <lineage>
        <taxon>Eukaryota</taxon>
        <taxon>Fungi</taxon>
        <taxon>Dikarya</taxon>
        <taxon>Ascomycota</taxon>
        <taxon>Pezizomycotina</taxon>
        <taxon>Dothideomycetes</taxon>
        <taxon>Dothideomycetes incertae sedis</taxon>
        <taxon>Botryosphaeriales</taxon>
        <taxon>Botryosphaeriaceae</taxon>
        <taxon>Neofusicoccum</taxon>
    </lineage>
</organism>
<proteinExistence type="inferred from homology"/>
<reference evidence="5" key="1">
    <citation type="journal article" date="2013" name="Genome Announc.">
        <title>Draft genome sequence of Neofusicoccum parvum isolate UCR-NP2, a fungal vascular pathogen associated with grapevine cankers.</title>
        <authorList>
            <person name="Blanco-Ulate B."/>
            <person name="Rolshausen P."/>
            <person name="Cantu D."/>
        </authorList>
    </citation>
    <scope>NUCLEOTIDE SEQUENCE [LARGE SCALE GENOMIC DNA]</scope>
    <source>
        <strain evidence="5">UCR-NP2</strain>
    </source>
</reference>
<dbReference type="KEGG" id="npa:UCRNP2_9401"/>
<keyword evidence="3" id="KW-0812">Transmembrane</keyword>
<dbReference type="SUPFAM" id="SSF53254">
    <property type="entry name" value="Phosphoglycerate mutase-like"/>
    <property type="match status" value="1"/>
</dbReference>
<dbReference type="Proteomes" id="UP000013521">
    <property type="component" value="Unassembled WGS sequence"/>
</dbReference>
<comment type="similarity">
    <text evidence="1">Belongs to the histidine acid phosphatase family.</text>
</comment>
<dbReference type="Pfam" id="PF00328">
    <property type="entry name" value="His_Phos_2"/>
    <property type="match status" value="2"/>
</dbReference>
<dbReference type="HOGENOM" id="CLU_278369_0_0_1"/>
<dbReference type="PROSITE" id="PS00778">
    <property type="entry name" value="HIS_ACID_PHOSPHAT_2"/>
    <property type="match status" value="1"/>
</dbReference>
<protein>
    <recommendedName>
        <fullName evidence="2">3-phytase</fullName>
        <ecNumber evidence="2">3.1.3.8</ecNumber>
    </recommendedName>
</protein>
<dbReference type="EMBL" id="KB916783">
    <property type="protein sequence ID" value="EOD43892.1"/>
    <property type="molecule type" value="Genomic_DNA"/>
</dbReference>
<dbReference type="PROSITE" id="PS00616">
    <property type="entry name" value="HIS_ACID_PHOSPHAT_1"/>
    <property type="match status" value="1"/>
</dbReference>
<dbReference type="Gene3D" id="3.40.50.1240">
    <property type="entry name" value="Phosphoglycerate mutase-like"/>
    <property type="match status" value="1"/>
</dbReference>
<dbReference type="eggNOG" id="KOG1382">
    <property type="taxonomic scope" value="Eukaryota"/>
</dbReference>
<dbReference type="AlphaFoldDB" id="R1E8Z9"/>
<feature type="transmembrane region" description="Helical" evidence="3">
    <location>
        <begin position="69"/>
        <end position="93"/>
    </location>
</feature>
<dbReference type="PANTHER" id="PTHR35394:SF6">
    <property type="entry name" value="DUF3176 DOMAIN-CONTAINING PROTEIN"/>
    <property type="match status" value="1"/>
</dbReference>
<sequence>MAYRTVEYDNRTTDDNISVSQSSQSNVEDASVRKSFHSVEIRDVPSAEKTRLDGKTMLKSSNFSKSGSWTFEIVSVLFAVASVAAIIGVLARFDGKPLPSWPYDITLNAMIALLATIANASMAVPLSSGLSQLKWIRFKTGRAPLADMEIFDEASRGTLGALKMLVKLRGGFTGSFEALVAIVAITLGPFSQQIATYRARTTSSPIGATNFRALNYTAALPGNTALEGFVPILPMKAATYNGLFAENGKPWTSLPTNCQTGNCTWEPFETLAVCNQCVDMTEYMSRYCANGTPEDGNMTSCGWSLPSGAVLNSSSEVFSMTSLFPSAYSQMPYSTIMKLIFMGTESQSGLAGALEPWATQCTLSACVQTISSSITNGELSENITHTVTNDTVPVGGSVASLDPVLISSAHGNGTYLISMEAMLGMRSWFGELFANGSAARNDRFINQTIDTGDAVLVNLTVGISSGTTFFDSDIVQAFYWNYYEYPGGIDMLMRDLAVSVTVSFRSFLGAVEVPGLALSIESFVHVRWGFVAAPVLAVLLTAAFLGVAMYRSWRCGARLWKSSALAMLLHGLDGDARGRFEATEVLEVQKREAKGVKVQLDDGAVGGASLLRISRLPALVTCTLQRELRQAAATTGYSGSTSVPEYFQTTPELYAGPTATGEAPFLAETNAAPFSHVSYIAPQPLETQQPIMGNTDNRNIFQQMGHLSPYFANPDGFGVNEYPLPAGANITQLHMLHRHGSRYPTSSDGSITLSQKIVNASGTFNATGDLAFLNGWTSKLGAEILVPVGKQQSTTQDRMTQSAEYFLAGFFGLQWTGNVTLELIIEQQNFNNSLAGYYQCNNSNAAVNKGGSNATTEWIDIYLVNATERIKPQVEGLNWTISDTYYAQSLCAYETVALGFSHFCSLFTYEEWLGFEYSIDLSFAGGYGFQSPTGRAVGIGYVQEVLARLNHHVIDTPTAQVNVTLDNNTSTFPLDQALNFDFSHDTNIMAILTAFGLKQFAPFFPATEYTANRSLIVSHMEPFAARLDIEVIEAPYPVLASRSGSSAYNTTGGPTKYVHFVLNQRTVPLHRSFPECEVRDDGWCDLETFMKVQQTKLAEAEYDWSCWGSYPAVPYGTITDGVPVAEPTGRFAVEEL</sequence>
<dbReference type="CDD" id="cd07061">
    <property type="entry name" value="HP_HAP_like"/>
    <property type="match status" value="1"/>
</dbReference>
<dbReference type="InterPro" id="IPR000560">
    <property type="entry name" value="His_Pase_clade-2"/>
</dbReference>
<feature type="transmembrane region" description="Helical" evidence="3">
    <location>
        <begin position="528"/>
        <end position="550"/>
    </location>
</feature>
<keyword evidence="3" id="KW-0472">Membrane</keyword>
<evidence type="ECO:0000256" key="3">
    <source>
        <dbReference type="SAM" id="Phobius"/>
    </source>
</evidence>
<dbReference type="EC" id="3.1.3.8" evidence="2"/>
<feature type="transmembrane region" description="Helical" evidence="3">
    <location>
        <begin position="105"/>
        <end position="127"/>
    </location>
</feature>
<dbReference type="InterPro" id="IPR033379">
    <property type="entry name" value="Acid_Pase_AS"/>
</dbReference>
<dbReference type="InterPro" id="IPR029033">
    <property type="entry name" value="His_PPase_superfam"/>
</dbReference>
<dbReference type="PANTHER" id="PTHR35394">
    <property type="entry name" value="DUF3176 DOMAIN-CONTAINING PROTEIN"/>
    <property type="match status" value="1"/>
</dbReference>